<feature type="non-terminal residue" evidence="1">
    <location>
        <position position="48"/>
    </location>
</feature>
<gene>
    <name evidence="1" type="ORF">GMARGA_LOCUS37315</name>
</gene>
<organism evidence="1 2">
    <name type="scientific">Gigaspora margarita</name>
    <dbReference type="NCBI Taxonomy" id="4874"/>
    <lineage>
        <taxon>Eukaryota</taxon>
        <taxon>Fungi</taxon>
        <taxon>Fungi incertae sedis</taxon>
        <taxon>Mucoromycota</taxon>
        <taxon>Glomeromycotina</taxon>
        <taxon>Glomeromycetes</taxon>
        <taxon>Diversisporales</taxon>
        <taxon>Gigasporaceae</taxon>
        <taxon>Gigaspora</taxon>
    </lineage>
</organism>
<reference evidence="1 2" key="1">
    <citation type="submission" date="2021-06" db="EMBL/GenBank/DDBJ databases">
        <authorList>
            <person name="Kallberg Y."/>
            <person name="Tangrot J."/>
            <person name="Rosling A."/>
        </authorList>
    </citation>
    <scope>NUCLEOTIDE SEQUENCE [LARGE SCALE GENOMIC DNA]</scope>
    <source>
        <strain evidence="1 2">120-4 pot B 10/14</strain>
    </source>
</reference>
<keyword evidence="2" id="KW-1185">Reference proteome</keyword>
<protein>
    <submittedName>
        <fullName evidence="1">42926_t:CDS:1</fullName>
    </submittedName>
</protein>
<evidence type="ECO:0000313" key="1">
    <source>
        <dbReference type="EMBL" id="CAG8844821.1"/>
    </source>
</evidence>
<dbReference type="EMBL" id="CAJVQB010077208">
    <property type="protein sequence ID" value="CAG8844821.1"/>
    <property type="molecule type" value="Genomic_DNA"/>
</dbReference>
<accession>A0ABN7X038</accession>
<evidence type="ECO:0000313" key="2">
    <source>
        <dbReference type="Proteomes" id="UP000789901"/>
    </source>
</evidence>
<dbReference type="Proteomes" id="UP000789901">
    <property type="component" value="Unassembled WGS sequence"/>
</dbReference>
<name>A0ABN7X038_GIGMA</name>
<proteinExistence type="predicted"/>
<sequence>MYHQISLSDIGKDESVVHVVEYDVEELLVVVVVLVIISSGKVFGQEEK</sequence>
<comment type="caution">
    <text evidence="1">The sequence shown here is derived from an EMBL/GenBank/DDBJ whole genome shotgun (WGS) entry which is preliminary data.</text>
</comment>